<gene>
    <name evidence="2" type="ORF">PHISCL_00487</name>
</gene>
<sequence length="132" mass="14414">MKTMYAMGGLDSIQQTTLRNIVPAVKTAILDADPSEKTGPKAAEYHGKDLWVVQLESPGIVSKIVGKNIRVTAGRKVYKIPIQRYYTARPTYFVTDLVGPVADRTLISSSRRGCGSPCTGRISKDVSDQKGR</sequence>
<dbReference type="AlphaFoldDB" id="A0A3A3A611"/>
<accession>A0A3A3A611</accession>
<evidence type="ECO:0000313" key="2">
    <source>
        <dbReference type="EMBL" id="RJE27134.1"/>
    </source>
</evidence>
<dbReference type="Proteomes" id="UP000266188">
    <property type="component" value="Unassembled WGS sequence"/>
</dbReference>
<comment type="caution">
    <text evidence="2">The sequence shown here is derived from an EMBL/GenBank/DDBJ whole genome shotgun (WGS) entry which is preliminary data.</text>
</comment>
<evidence type="ECO:0000256" key="1">
    <source>
        <dbReference type="SAM" id="MobiDB-lite"/>
    </source>
</evidence>
<feature type="region of interest" description="Disordered" evidence="1">
    <location>
        <begin position="112"/>
        <end position="132"/>
    </location>
</feature>
<keyword evidence="3" id="KW-1185">Reference proteome</keyword>
<feature type="compositionally biased region" description="Basic and acidic residues" evidence="1">
    <location>
        <begin position="122"/>
        <end position="132"/>
    </location>
</feature>
<organism evidence="2 3">
    <name type="scientific">Aspergillus sclerotialis</name>
    <dbReference type="NCBI Taxonomy" id="2070753"/>
    <lineage>
        <taxon>Eukaryota</taxon>
        <taxon>Fungi</taxon>
        <taxon>Dikarya</taxon>
        <taxon>Ascomycota</taxon>
        <taxon>Pezizomycotina</taxon>
        <taxon>Eurotiomycetes</taxon>
        <taxon>Eurotiomycetidae</taxon>
        <taxon>Eurotiales</taxon>
        <taxon>Aspergillaceae</taxon>
        <taxon>Aspergillus</taxon>
        <taxon>Aspergillus subgen. Polypaecilum</taxon>
    </lineage>
</organism>
<proteinExistence type="predicted"/>
<reference evidence="3" key="1">
    <citation type="submission" date="2017-02" db="EMBL/GenBank/DDBJ databases">
        <authorList>
            <person name="Tafer H."/>
            <person name="Lopandic K."/>
        </authorList>
    </citation>
    <scope>NUCLEOTIDE SEQUENCE [LARGE SCALE GENOMIC DNA]</scope>
    <source>
        <strain evidence="3">CBS 366.77</strain>
    </source>
</reference>
<name>A0A3A3A611_9EURO</name>
<protein>
    <submittedName>
        <fullName evidence="2">Uncharacterized protein</fullName>
    </submittedName>
</protein>
<evidence type="ECO:0000313" key="3">
    <source>
        <dbReference type="Proteomes" id="UP000266188"/>
    </source>
</evidence>
<dbReference type="EMBL" id="MVGC01000008">
    <property type="protein sequence ID" value="RJE27134.1"/>
    <property type="molecule type" value="Genomic_DNA"/>
</dbReference>